<dbReference type="InterPro" id="IPR036047">
    <property type="entry name" value="F-box-like_dom_sf"/>
</dbReference>
<dbReference type="Proteomes" id="UP000816034">
    <property type="component" value="Unassembled WGS sequence"/>
</dbReference>
<proteinExistence type="predicted"/>
<accession>A0AA88KGK0</accession>
<dbReference type="AlphaFoldDB" id="A0AA88KGK0"/>
<reference evidence="1 2" key="1">
    <citation type="journal article" date="2018" name="BMC Genomics">
        <title>The genome of Naegleria lovaniensis, the basis for a comparative approach to unravel pathogenicity factors of the human pathogenic amoeba N. fowleri.</title>
        <authorList>
            <person name="Liechti N."/>
            <person name="Schurch N."/>
            <person name="Bruggmann R."/>
            <person name="Wittwer M."/>
        </authorList>
    </citation>
    <scope>NUCLEOTIDE SEQUENCE [LARGE SCALE GENOMIC DNA]</scope>
    <source>
        <strain evidence="1 2">ATCC 30569</strain>
    </source>
</reference>
<sequence length="365" mass="43562">MSCPFEQHNSFVFLNGVRYQIHTQFNTETHEFTQIMHEISTPNQQYNKKRKDSPCLTNNGDNQQFRKILKIVKQYTDENFIPIQHELLLKQKDMFWEVIQFLEMSDIVFHVRSVCKVWNDWILYEYNSNWKNMYQQNFNNLLPQQHHNEVNGVKFFLFPLYLYRKAQRYHQENYKPNTGLKLSRITELLQLPQMQQLQRALNSCLFIKKFELSEFEYSNDCGMTELDGKIMIHNVHGNGVVLLLDISSSNYSTQFSYEGRDHLTISYRELVSHEEGKNHSLVEISTYNDDTTCDVEREQIELIFEKLGLDSLVAERKNGGKKLTDILEVLTLIPFDSYRNRKGHTFYPRKRTLDYFDRIDDENDD</sequence>
<gene>
    <name evidence="1" type="ORF">C9374_010335</name>
</gene>
<comment type="caution">
    <text evidence="1">The sequence shown here is derived from an EMBL/GenBank/DDBJ whole genome shotgun (WGS) entry which is preliminary data.</text>
</comment>
<dbReference type="GeneID" id="68102789"/>
<dbReference type="EMBL" id="PYSW02000041">
    <property type="protein sequence ID" value="KAG2374961.1"/>
    <property type="molecule type" value="Genomic_DNA"/>
</dbReference>
<dbReference type="SUPFAM" id="SSF81383">
    <property type="entry name" value="F-box domain"/>
    <property type="match status" value="1"/>
</dbReference>
<organism evidence="1 2">
    <name type="scientific">Naegleria lovaniensis</name>
    <name type="common">Amoeba</name>
    <dbReference type="NCBI Taxonomy" id="51637"/>
    <lineage>
        <taxon>Eukaryota</taxon>
        <taxon>Discoba</taxon>
        <taxon>Heterolobosea</taxon>
        <taxon>Tetramitia</taxon>
        <taxon>Eutetramitia</taxon>
        <taxon>Vahlkampfiidae</taxon>
        <taxon>Naegleria</taxon>
    </lineage>
</organism>
<protein>
    <recommendedName>
        <fullName evidence="3">F-box domain-containing protein</fullName>
    </recommendedName>
</protein>
<evidence type="ECO:0008006" key="3">
    <source>
        <dbReference type="Google" id="ProtNLM"/>
    </source>
</evidence>
<name>A0AA88KGK0_NAELO</name>
<evidence type="ECO:0000313" key="1">
    <source>
        <dbReference type="EMBL" id="KAG2374961.1"/>
    </source>
</evidence>
<dbReference type="RefSeq" id="XP_044544135.1">
    <property type="nucleotide sequence ID" value="XM_044685868.1"/>
</dbReference>
<keyword evidence="2" id="KW-1185">Reference proteome</keyword>
<evidence type="ECO:0000313" key="2">
    <source>
        <dbReference type="Proteomes" id="UP000816034"/>
    </source>
</evidence>